<dbReference type="GO" id="GO:0005634">
    <property type="term" value="C:nucleus"/>
    <property type="evidence" value="ECO:0007669"/>
    <property type="project" value="TreeGrafter"/>
</dbReference>
<feature type="compositionally biased region" description="Polar residues" evidence="1">
    <location>
        <begin position="1"/>
        <end position="12"/>
    </location>
</feature>
<gene>
    <name evidence="2" type="ORF">MJAP1_000882</name>
</gene>
<feature type="compositionally biased region" description="Basic and acidic residues" evidence="1">
    <location>
        <begin position="68"/>
        <end position="78"/>
    </location>
</feature>
<organism evidence="2 3">
    <name type="scientific">Malassezia japonica</name>
    <dbReference type="NCBI Taxonomy" id="223818"/>
    <lineage>
        <taxon>Eukaryota</taxon>
        <taxon>Fungi</taxon>
        <taxon>Dikarya</taxon>
        <taxon>Basidiomycota</taxon>
        <taxon>Ustilaginomycotina</taxon>
        <taxon>Malasseziomycetes</taxon>
        <taxon>Malasseziales</taxon>
        <taxon>Malasseziaceae</taxon>
        <taxon>Malassezia</taxon>
    </lineage>
</organism>
<feature type="compositionally biased region" description="Basic and acidic residues" evidence="1">
    <location>
        <begin position="29"/>
        <end position="50"/>
    </location>
</feature>
<reference evidence="2" key="1">
    <citation type="submission" date="2023-03" db="EMBL/GenBank/DDBJ databases">
        <title>Mating type loci evolution in Malassezia.</title>
        <authorList>
            <person name="Coelho M.A."/>
        </authorList>
    </citation>
    <scope>NUCLEOTIDE SEQUENCE</scope>
    <source>
        <strain evidence="2">CBS 9431</strain>
    </source>
</reference>
<feature type="region of interest" description="Disordered" evidence="1">
    <location>
        <begin position="1"/>
        <end position="160"/>
    </location>
</feature>
<evidence type="ECO:0000313" key="2">
    <source>
        <dbReference type="EMBL" id="WFD37934.1"/>
    </source>
</evidence>
<proteinExistence type="predicted"/>
<accession>A0AAF0J9T2</accession>
<sequence>MGFNLAPSSSKGMNDIPRSARFLFSGPPPKREKHEKEKEAMRIRPNERLSDFNQRVESAFSSDINATMRRENRSESNTKKRARRRELLKAKKRKADPEQAHEEAAADWKRAAASRSLHDVAQAPPTLTVRPKERKKPLMAVEAQAAARPKPSLARQRILDEERTRAVQQYRALKKDGAQKEDLYE</sequence>
<feature type="compositionally biased region" description="Polar residues" evidence="1">
    <location>
        <begin position="51"/>
        <end position="65"/>
    </location>
</feature>
<protein>
    <submittedName>
        <fullName evidence="2">Uncharacterized protein</fullName>
    </submittedName>
</protein>
<feature type="compositionally biased region" description="Basic and acidic residues" evidence="1">
    <location>
        <begin position="85"/>
        <end position="110"/>
    </location>
</feature>
<dbReference type="InterPro" id="IPR026680">
    <property type="entry name" value="CCDC137"/>
</dbReference>
<dbReference type="GeneID" id="85224531"/>
<evidence type="ECO:0000256" key="1">
    <source>
        <dbReference type="SAM" id="MobiDB-lite"/>
    </source>
</evidence>
<evidence type="ECO:0000313" key="3">
    <source>
        <dbReference type="Proteomes" id="UP001217754"/>
    </source>
</evidence>
<dbReference type="RefSeq" id="XP_060120831.1">
    <property type="nucleotide sequence ID" value="XM_060264848.1"/>
</dbReference>
<dbReference type="PANTHER" id="PTHR21838">
    <property type="entry name" value="COILED-COIL DOMAIN-CONTAINING PROTEIN 137"/>
    <property type="match status" value="1"/>
</dbReference>
<dbReference type="PANTHER" id="PTHR21838:SF2">
    <property type="entry name" value="COILED-COIL DOMAIN-CONTAINING PROTEIN 137"/>
    <property type="match status" value="1"/>
</dbReference>
<dbReference type="AlphaFoldDB" id="A0AAF0J9T2"/>
<keyword evidence="3" id="KW-1185">Reference proteome</keyword>
<dbReference type="Proteomes" id="UP001217754">
    <property type="component" value="Chromosome 1"/>
</dbReference>
<dbReference type="EMBL" id="CP119958">
    <property type="protein sequence ID" value="WFD37934.1"/>
    <property type="molecule type" value="Genomic_DNA"/>
</dbReference>
<name>A0AAF0J9T2_9BASI</name>